<accession>A0ABV8G971</accession>
<organism evidence="2 3">
    <name type="scientific">Nonomuraea purpurea</name>
    <dbReference type="NCBI Taxonomy" id="1849276"/>
    <lineage>
        <taxon>Bacteria</taxon>
        <taxon>Bacillati</taxon>
        <taxon>Actinomycetota</taxon>
        <taxon>Actinomycetes</taxon>
        <taxon>Streptosporangiales</taxon>
        <taxon>Streptosporangiaceae</taxon>
        <taxon>Nonomuraea</taxon>
    </lineage>
</organism>
<keyword evidence="3" id="KW-1185">Reference proteome</keyword>
<reference evidence="3" key="1">
    <citation type="journal article" date="2019" name="Int. J. Syst. Evol. Microbiol.">
        <title>The Global Catalogue of Microorganisms (GCM) 10K type strain sequencing project: providing services to taxonomists for standard genome sequencing and annotation.</title>
        <authorList>
            <consortium name="The Broad Institute Genomics Platform"/>
            <consortium name="The Broad Institute Genome Sequencing Center for Infectious Disease"/>
            <person name="Wu L."/>
            <person name="Ma J."/>
        </authorList>
    </citation>
    <scope>NUCLEOTIDE SEQUENCE [LARGE SCALE GENOMIC DNA]</scope>
    <source>
        <strain evidence="3">TBRC 1276</strain>
    </source>
</reference>
<dbReference type="Proteomes" id="UP001595851">
    <property type="component" value="Unassembled WGS sequence"/>
</dbReference>
<comment type="caution">
    <text evidence="2">The sequence shown here is derived from an EMBL/GenBank/DDBJ whole genome shotgun (WGS) entry which is preliminary data.</text>
</comment>
<keyword evidence="2" id="KW-0012">Acyltransferase</keyword>
<keyword evidence="2" id="KW-0808">Transferase</keyword>
<dbReference type="EC" id="2.3.-.-" evidence="2"/>
<evidence type="ECO:0000259" key="1">
    <source>
        <dbReference type="Pfam" id="PF00583"/>
    </source>
</evidence>
<proteinExistence type="predicted"/>
<feature type="domain" description="N-acetyltransferase" evidence="1">
    <location>
        <begin position="41"/>
        <end position="154"/>
    </location>
</feature>
<dbReference type="Gene3D" id="3.40.630.30">
    <property type="match status" value="1"/>
</dbReference>
<dbReference type="GO" id="GO:0016746">
    <property type="term" value="F:acyltransferase activity"/>
    <property type="evidence" value="ECO:0007669"/>
    <property type="project" value="UniProtKB-KW"/>
</dbReference>
<evidence type="ECO:0000313" key="3">
    <source>
        <dbReference type="Proteomes" id="UP001595851"/>
    </source>
</evidence>
<name>A0ABV8G971_9ACTN</name>
<dbReference type="InterPro" id="IPR016181">
    <property type="entry name" value="Acyl_CoA_acyltransferase"/>
</dbReference>
<protein>
    <submittedName>
        <fullName evidence="2">GNAT family N-acetyltransferase</fullName>
        <ecNumber evidence="2">2.3.-.-</ecNumber>
    </submittedName>
</protein>
<dbReference type="RefSeq" id="WP_379530541.1">
    <property type="nucleotide sequence ID" value="NZ_JBHSBI010000013.1"/>
</dbReference>
<gene>
    <name evidence="2" type="ORF">ACFOY2_25120</name>
</gene>
<dbReference type="SUPFAM" id="SSF55729">
    <property type="entry name" value="Acyl-CoA N-acyltransferases (Nat)"/>
    <property type="match status" value="1"/>
</dbReference>
<dbReference type="InterPro" id="IPR000182">
    <property type="entry name" value="GNAT_dom"/>
</dbReference>
<dbReference type="Pfam" id="PF00583">
    <property type="entry name" value="Acetyltransf_1"/>
    <property type="match status" value="1"/>
</dbReference>
<dbReference type="EMBL" id="JBHSBI010000013">
    <property type="protein sequence ID" value="MFC4010532.1"/>
    <property type="molecule type" value="Genomic_DNA"/>
</dbReference>
<sequence>MAISYLTRMGGAAGSAVLSEPYIRLYEDVHADPSYESNALFTRAAYIRRASAQSKHPGFTVVSAEDGPDLAGFCYGFTMEAGRWWRGAISSPPNEMLKEHKIAVIELMVRDNYRGSGAGKQLLAELLHGRDEAYATLTARPVAPAHGMYLRWGWRVVGQSQPASDAPAMDIMLLPLWPARAT</sequence>
<evidence type="ECO:0000313" key="2">
    <source>
        <dbReference type="EMBL" id="MFC4010532.1"/>
    </source>
</evidence>